<dbReference type="InterPro" id="IPR015422">
    <property type="entry name" value="PyrdxlP-dep_Trfase_small"/>
</dbReference>
<dbReference type="EMBL" id="BSXU01003008">
    <property type="protein sequence ID" value="GMG39546.1"/>
    <property type="molecule type" value="Genomic_DNA"/>
</dbReference>
<name>A0A9W6YV03_AMBMO</name>
<comment type="caution">
    <text evidence="2">The sequence shown here is derived from an EMBL/GenBank/DDBJ whole genome shotgun (WGS) entry which is preliminary data.</text>
</comment>
<evidence type="ECO:0000313" key="3">
    <source>
        <dbReference type="Proteomes" id="UP001165063"/>
    </source>
</evidence>
<evidence type="ECO:0000259" key="1">
    <source>
        <dbReference type="Pfam" id="PF00266"/>
    </source>
</evidence>
<sequence>MLASSATPIPFTIPAAAHAHDDYDYHNETIHCNYPHPVEQIRKESYPHMADNVYLDHAGMTIYSKELVLASSEMLLKNLFGNSHSHSGPSTRSENVTQKTRDQVLQMFNADPKVFDVAFTLNATHAIKTVGLCFKDCFDDFDYFYNLNCHTSVVGVRELASKSTPFNDLDDLNLNSDKQCIIAWTGQSNLNGERYPINEWNKEIKHRDPKCYTLLDAASLSTTSPPDLSDHESFPDFMAVSFYKMFGMPDIGGLIFKKDAAKKILPHKKYFGGGTVDAVALDIPYKEFKDELYSIVEEGTLPIHSIVQLSEAIRIHNSIYGSYKNISSYVKELTQYAIRRLQSLTYKSTGAPMVVIHSPNLPNQGPIIAFSLRNSKNEAIGYFDFEESVSLGGLSVRSGGMCNVGGIQKWLGRDTKDIIRDYNAGHTCGGAMDIVDGKPTGMLRVSFGAMSLKEEVDTLADRIVDFLKNY</sequence>
<dbReference type="GO" id="GO:0008265">
    <property type="term" value="F:molybdenum cofactor sulfurtransferase activity"/>
    <property type="evidence" value="ECO:0007669"/>
    <property type="project" value="TreeGrafter"/>
</dbReference>
<dbReference type="Pfam" id="PF00266">
    <property type="entry name" value="Aminotran_5"/>
    <property type="match status" value="1"/>
</dbReference>
<dbReference type="OrthoDB" id="10264306at2759"/>
<dbReference type="Gene3D" id="3.40.640.10">
    <property type="entry name" value="Type I PLP-dependent aspartate aminotransferase-like (Major domain)"/>
    <property type="match status" value="1"/>
</dbReference>
<organism evidence="2 3">
    <name type="scientific">Ambrosiozyma monospora</name>
    <name type="common">Yeast</name>
    <name type="synonym">Endomycopsis monosporus</name>
    <dbReference type="NCBI Taxonomy" id="43982"/>
    <lineage>
        <taxon>Eukaryota</taxon>
        <taxon>Fungi</taxon>
        <taxon>Dikarya</taxon>
        <taxon>Ascomycota</taxon>
        <taxon>Saccharomycotina</taxon>
        <taxon>Pichiomycetes</taxon>
        <taxon>Pichiales</taxon>
        <taxon>Pichiaceae</taxon>
        <taxon>Ambrosiozyma</taxon>
    </lineage>
</organism>
<dbReference type="InterPro" id="IPR000192">
    <property type="entry name" value="Aminotrans_V_dom"/>
</dbReference>
<dbReference type="PANTHER" id="PTHR14237">
    <property type="entry name" value="MOLYBDOPTERIN COFACTOR SULFURASE MOSC"/>
    <property type="match status" value="1"/>
</dbReference>
<keyword evidence="3" id="KW-1185">Reference proteome</keyword>
<evidence type="ECO:0000313" key="2">
    <source>
        <dbReference type="EMBL" id="GMG39546.1"/>
    </source>
</evidence>
<feature type="domain" description="Aminotransferase class V" evidence="1">
    <location>
        <begin position="53"/>
        <end position="459"/>
    </location>
</feature>
<proteinExistence type="predicted"/>
<reference evidence="2" key="1">
    <citation type="submission" date="2023-04" db="EMBL/GenBank/DDBJ databases">
        <title>Ambrosiozyma monospora NBRC 1965.</title>
        <authorList>
            <person name="Ichikawa N."/>
            <person name="Sato H."/>
            <person name="Tonouchi N."/>
        </authorList>
    </citation>
    <scope>NUCLEOTIDE SEQUENCE</scope>
    <source>
        <strain evidence="2">NBRC 1965</strain>
    </source>
</reference>
<protein>
    <submittedName>
        <fullName evidence="2">Unnamed protein product</fullName>
    </submittedName>
</protein>
<dbReference type="SUPFAM" id="SSF53383">
    <property type="entry name" value="PLP-dependent transferases"/>
    <property type="match status" value="1"/>
</dbReference>
<dbReference type="Gene3D" id="3.90.1150.10">
    <property type="entry name" value="Aspartate Aminotransferase, domain 1"/>
    <property type="match status" value="1"/>
</dbReference>
<dbReference type="InterPro" id="IPR015424">
    <property type="entry name" value="PyrdxlP-dep_Trfase"/>
</dbReference>
<gene>
    <name evidence="2" type="ORF">Amon01_000543300</name>
</gene>
<dbReference type="InterPro" id="IPR015421">
    <property type="entry name" value="PyrdxlP-dep_Trfase_major"/>
</dbReference>
<dbReference type="AlphaFoldDB" id="A0A9W6YV03"/>
<dbReference type="PANTHER" id="PTHR14237:SF80">
    <property type="entry name" value="MOLYBDENUM COFACTOR SULFURASE"/>
    <property type="match status" value="1"/>
</dbReference>
<dbReference type="GO" id="GO:0043545">
    <property type="term" value="P:molybdopterin cofactor metabolic process"/>
    <property type="evidence" value="ECO:0007669"/>
    <property type="project" value="TreeGrafter"/>
</dbReference>
<dbReference type="Proteomes" id="UP001165063">
    <property type="component" value="Unassembled WGS sequence"/>
</dbReference>
<accession>A0A9W6YV03</accession>